<accession>M6U5F1</accession>
<keyword evidence="1" id="KW-0472">Membrane</keyword>
<feature type="transmembrane region" description="Helical" evidence="1">
    <location>
        <begin position="6"/>
        <end position="27"/>
    </location>
</feature>
<keyword evidence="1" id="KW-1133">Transmembrane helix</keyword>
<evidence type="ECO:0000313" key="3">
    <source>
        <dbReference type="Proteomes" id="UP000012153"/>
    </source>
</evidence>
<dbReference type="EMBL" id="AHOP02000036">
    <property type="protein sequence ID" value="EMO40267.1"/>
    <property type="molecule type" value="Genomic_DNA"/>
</dbReference>
<organism evidence="2 3">
    <name type="scientific">Leptospira noguchii serovar Autumnalis str. ZUN142</name>
    <dbReference type="NCBI Taxonomy" id="1085540"/>
    <lineage>
        <taxon>Bacteria</taxon>
        <taxon>Pseudomonadati</taxon>
        <taxon>Spirochaetota</taxon>
        <taxon>Spirochaetia</taxon>
        <taxon>Leptospirales</taxon>
        <taxon>Leptospiraceae</taxon>
        <taxon>Leptospira</taxon>
    </lineage>
</organism>
<dbReference type="AlphaFoldDB" id="M6U5F1"/>
<name>M6U5F1_9LEPT</name>
<sequence>MFLTVIRTILWILSAGVVGYITFLTVISNSKAYFHALSMEIHSFQI</sequence>
<gene>
    <name evidence="2" type="ORF">LEP1GSC186_3951</name>
</gene>
<proteinExistence type="predicted"/>
<protein>
    <submittedName>
        <fullName evidence="2">Uncharacterized protein</fullName>
    </submittedName>
</protein>
<reference evidence="2 3" key="1">
    <citation type="submission" date="2013-01" db="EMBL/GenBank/DDBJ databases">
        <authorList>
            <person name="Harkins D.M."/>
            <person name="Durkin A.S."/>
            <person name="Brinkac L.M."/>
            <person name="Haft D.H."/>
            <person name="Selengut J.D."/>
            <person name="Sanka R."/>
            <person name="DePew J."/>
            <person name="Purushe J."/>
            <person name="Matthias M.A."/>
            <person name="Vinetz J.M."/>
            <person name="Sutton G.G."/>
            <person name="Nierman W.C."/>
            <person name="Fouts D.E."/>
        </authorList>
    </citation>
    <scope>NUCLEOTIDE SEQUENCE [LARGE SCALE GENOMIC DNA]</scope>
    <source>
        <strain evidence="2 3">ZUN142</strain>
    </source>
</reference>
<dbReference type="Proteomes" id="UP000012153">
    <property type="component" value="Unassembled WGS sequence"/>
</dbReference>
<keyword evidence="1" id="KW-0812">Transmembrane</keyword>
<comment type="caution">
    <text evidence="2">The sequence shown here is derived from an EMBL/GenBank/DDBJ whole genome shotgun (WGS) entry which is preliminary data.</text>
</comment>
<evidence type="ECO:0000256" key="1">
    <source>
        <dbReference type="SAM" id="Phobius"/>
    </source>
</evidence>
<evidence type="ECO:0000313" key="2">
    <source>
        <dbReference type="EMBL" id="EMO40267.1"/>
    </source>
</evidence>